<dbReference type="PANTHER" id="PTHR45348:SF2">
    <property type="entry name" value="ZINC-TYPE ALCOHOL DEHYDROGENASE-LIKE PROTEIN C2E1P3.01"/>
    <property type="match status" value="1"/>
</dbReference>
<dbReference type="InterPro" id="IPR020843">
    <property type="entry name" value="ER"/>
</dbReference>
<evidence type="ECO:0000313" key="3">
    <source>
        <dbReference type="Proteomes" id="UP000298327"/>
    </source>
</evidence>
<organism evidence="2 3">
    <name type="scientific">Dentipellis fragilis</name>
    <dbReference type="NCBI Taxonomy" id="205917"/>
    <lineage>
        <taxon>Eukaryota</taxon>
        <taxon>Fungi</taxon>
        <taxon>Dikarya</taxon>
        <taxon>Basidiomycota</taxon>
        <taxon>Agaricomycotina</taxon>
        <taxon>Agaricomycetes</taxon>
        <taxon>Russulales</taxon>
        <taxon>Hericiaceae</taxon>
        <taxon>Dentipellis</taxon>
    </lineage>
</organism>
<evidence type="ECO:0000313" key="2">
    <source>
        <dbReference type="EMBL" id="TFY63382.1"/>
    </source>
</evidence>
<dbReference type="SMART" id="SM00829">
    <property type="entry name" value="PKS_ER"/>
    <property type="match status" value="1"/>
</dbReference>
<dbReference type="OrthoDB" id="10257049at2759"/>
<protein>
    <recommendedName>
        <fullName evidence="1">Enoyl reductase (ER) domain-containing protein</fullName>
    </recommendedName>
</protein>
<dbReference type="PANTHER" id="PTHR45348">
    <property type="entry name" value="HYPOTHETICAL OXIDOREDUCTASE (EUROFUNG)"/>
    <property type="match status" value="1"/>
</dbReference>
<sequence>MSPTSLLKTQKASIVQKDLTCAVETIPVTPPGPGEVLVKNNVVAQNPTDWKSIEWQRIKPGQSTGCDFAGVVAAVGDGVTNVAVGERVAGWCRAGGGDMSSFREYTLIAAHPLIKIPDNVSDEEAATLPLAIATAAVGLRRLTNYPQAAPYNRYVLVWGGSCLYAIQLAHLSSYKVITTASPKNHELVKKYGADVVVDYHAPDAVEQIIKATGKQGGVDVVFDAISEGNSVELSTKSLRANGPRKVGVVLPLKEDELDPSVEYTLILCSLLLGSDVNAFGRYNPRDERDYQFGIEFYEQVAGWLRTGQLKGNPHTVQPGGLAGVQDGLAFMKSGKVRLDTSSSLRDPRPRPHVSGTKLVYRIADTP</sequence>
<dbReference type="InterPro" id="IPR047122">
    <property type="entry name" value="Trans-enoyl_RdTase-like"/>
</dbReference>
<dbReference type="AlphaFoldDB" id="A0A4Y9YMM6"/>
<keyword evidence="3" id="KW-1185">Reference proteome</keyword>
<accession>A0A4Y9YMM6</accession>
<dbReference type="InterPro" id="IPR011032">
    <property type="entry name" value="GroES-like_sf"/>
</dbReference>
<dbReference type="STRING" id="205917.A0A4Y9YMM6"/>
<dbReference type="Gene3D" id="3.90.180.10">
    <property type="entry name" value="Medium-chain alcohol dehydrogenases, catalytic domain"/>
    <property type="match status" value="1"/>
</dbReference>
<dbReference type="InterPro" id="IPR013154">
    <property type="entry name" value="ADH-like_N"/>
</dbReference>
<dbReference type="InterPro" id="IPR036291">
    <property type="entry name" value="NAD(P)-bd_dom_sf"/>
</dbReference>
<reference evidence="2 3" key="1">
    <citation type="submission" date="2019-02" db="EMBL/GenBank/DDBJ databases">
        <title>Genome sequencing of the rare red list fungi Dentipellis fragilis.</title>
        <authorList>
            <person name="Buettner E."/>
            <person name="Kellner H."/>
        </authorList>
    </citation>
    <scope>NUCLEOTIDE SEQUENCE [LARGE SCALE GENOMIC DNA]</scope>
    <source>
        <strain evidence="2 3">DSM 105465</strain>
    </source>
</reference>
<dbReference type="CDD" id="cd08249">
    <property type="entry name" value="enoyl_reductase_like"/>
    <property type="match status" value="1"/>
</dbReference>
<proteinExistence type="predicted"/>
<comment type="caution">
    <text evidence="2">The sequence shown here is derived from an EMBL/GenBank/DDBJ whole genome shotgun (WGS) entry which is preliminary data.</text>
</comment>
<dbReference type="Proteomes" id="UP000298327">
    <property type="component" value="Unassembled WGS sequence"/>
</dbReference>
<evidence type="ECO:0000259" key="1">
    <source>
        <dbReference type="SMART" id="SM00829"/>
    </source>
</evidence>
<name>A0A4Y9YMM6_9AGAM</name>
<dbReference type="Gene3D" id="3.40.50.720">
    <property type="entry name" value="NAD(P)-binding Rossmann-like Domain"/>
    <property type="match status" value="1"/>
</dbReference>
<gene>
    <name evidence="2" type="ORF">EVG20_g6346</name>
</gene>
<dbReference type="Pfam" id="PF08240">
    <property type="entry name" value="ADH_N"/>
    <property type="match status" value="1"/>
</dbReference>
<dbReference type="SUPFAM" id="SSF51735">
    <property type="entry name" value="NAD(P)-binding Rossmann-fold domains"/>
    <property type="match status" value="1"/>
</dbReference>
<dbReference type="GO" id="GO:0016651">
    <property type="term" value="F:oxidoreductase activity, acting on NAD(P)H"/>
    <property type="evidence" value="ECO:0007669"/>
    <property type="project" value="InterPro"/>
</dbReference>
<feature type="domain" description="Enoyl reductase (ER)" evidence="1">
    <location>
        <begin position="17"/>
        <end position="338"/>
    </location>
</feature>
<dbReference type="Pfam" id="PF00107">
    <property type="entry name" value="ADH_zinc_N"/>
    <property type="match status" value="1"/>
</dbReference>
<dbReference type="EMBL" id="SEOQ01000419">
    <property type="protein sequence ID" value="TFY63382.1"/>
    <property type="molecule type" value="Genomic_DNA"/>
</dbReference>
<dbReference type="SUPFAM" id="SSF50129">
    <property type="entry name" value="GroES-like"/>
    <property type="match status" value="1"/>
</dbReference>
<dbReference type="InterPro" id="IPR013149">
    <property type="entry name" value="ADH-like_C"/>
</dbReference>